<feature type="domain" description="DUF6705" evidence="2">
    <location>
        <begin position="1"/>
        <end position="113"/>
    </location>
</feature>
<keyword evidence="4" id="KW-1185">Reference proteome</keyword>
<comment type="caution">
    <text evidence="3">The sequence shown here is derived from an EMBL/GenBank/DDBJ whole genome shotgun (WGS) entry which is preliminary data.</text>
</comment>
<dbReference type="RefSeq" id="WP_267267717.1">
    <property type="nucleotide sequence ID" value="NZ_JAOVZW010000055.1"/>
</dbReference>
<evidence type="ECO:0000259" key="2">
    <source>
        <dbReference type="Pfam" id="PF20448"/>
    </source>
</evidence>
<protein>
    <recommendedName>
        <fullName evidence="2">DUF6705 domain-containing protein</fullName>
    </recommendedName>
</protein>
<feature type="signal peptide" evidence="1">
    <location>
        <begin position="1"/>
        <end position="18"/>
    </location>
</feature>
<feature type="chain" id="PRO_5046821839" description="DUF6705 domain-containing protein" evidence="1">
    <location>
        <begin position="19"/>
        <end position="190"/>
    </location>
</feature>
<accession>A0ABT3XXV0</accession>
<dbReference type="Pfam" id="PF20448">
    <property type="entry name" value="DUF6705"/>
    <property type="match status" value="1"/>
</dbReference>
<gene>
    <name evidence="3" type="ORF">OF897_21515</name>
</gene>
<sequence>MKNIITLFLAFLAISCNSQVVSLEDAAQCRDNPNCSVNYNYVKDINNTLNKYVGIWKGTYNGRVYEMKFNKSLYNDMGMKKDELTGRLRITTTGNIPVIIFDNFNEQDDAKTHFSGLGLTSDLQGYRMIFAGLVPSGCINHGTVSLGITSGIPNQMKIMYWSNNDIVVGECPSTFSQTFPEQQEILLMRQ</sequence>
<proteinExistence type="predicted"/>
<evidence type="ECO:0000256" key="1">
    <source>
        <dbReference type="SAM" id="SignalP"/>
    </source>
</evidence>
<name>A0ABT3XXV0_9FLAO</name>
<dbReference type="PROSITE" id="PS51257">
    <property type="entry name" value="PROKAR_LIPOPROTEIN"/>
    <property type="match status" value="1"/>
</dbReference>
<keyword evidence="1" id="KW-0732">Signal</keyword>
<reference evidence="3" key="1">
    <citation type="submission" date="2022-10" db="EMBL/GenBank/DDBJ databases">
        <title>Chryseobacterium sp. nov., a novel bacterial species.</title>
        <authorList>
            <person name="Cao Y."/>
        </authorList>
    </citation>
    <scope>NUCLEOTIDE SEQUENCE</scope>
    <source>
        <strain evidence="3">CCTCC AB2015118</strain>
    </source>
</reference>
<evidence type="ECO:0000313" key="4">
    <source>
        <dbReference type="Proteomes" id="UP001073122"/>
    </source>
</evidence>
<dbReference type="EMBL" id="JAOVZW010000055">
    <property type="protein sequence ID" value="MCX8526496.1"/>
    <property type="molecule type" value="Genomic_DNA"/>
</dbReference>
<dbReference type="Proteomes" id="UP001073122">
    <property type="component" value="Unassembled WGS sequence"/>
</dbReference>
<evidence type="ECO:0000313" key="3">
    <source>
        <dbReference type="EMBL" id="MCX8526496.1"/>
    </source>
</evidence>
<dbReference type="InterPro" id="IPR046551">
    <property type="entry name" value="DUF6705"/>
</dbReference>
<organism evidence="3 4">
    <name type="scientific">Chryseobacterium formosus</name>
    <dbReference type="NCBI Taxonomy" id="1537363"/>
    <lineage>
        <taxon>Bacteria</taxon>
        <taxon>Pseudomonadati</taxon>
        <taxon>Bacteroidota</taxon>
        <taxon>Flavobacteriia</taxon>
        <taxon>Flavobacteriales</taxon>
        <taxon>Weeksellaceae</taxon>
        <taxon>Chryseobacterium group</taxon>
        <taxon>Chryseobacterium</taxon>
    </lineage>
</organism>